<keyword evidence="3" id="KW-1185">Reference proteome</keyword>
<evidence type="ECO:0000256" key="1">
    <source>
        <dbReference type="SAM" id="MobiDB-lite"/>
    </source>
</evidence>
<proteinExistence type="predicted"/>
<evidence type="ECO:0000313" key="2">
    <source>
        <dbReference type="EMBL" id="KAG6594461.1"/>
    </source>
</evidence>
<feature type="non-terminal residue" evidence="2">
    <location>
        <position position="1"/>
    </location>
</feature>
<accession>A0AAV6NBM9</accession>
<dbReference type="EMBL" id="JAGKQH010000007">
    <property type="protein sequence ID" value="KAG6594461.1"/>
    <property type="molecule type" value="Genomic_DNA"/>
</dbReference>
<sequence length="131" mass="14536">MPPKVDQVQCKAKGIQERARGRAGGRAGVSSQECRHVGAQKGARPSPHLPWNLIGFSSHTLPCRFSIPKALLSAFNGEQRYNIKGPKAGHSQEFWTTKHIHHRTCETKSFTDHHCGFSMASTSTYLARQIL</sequence>
<dbReference type="Proteomes" id="UP000685013">
    <property type="component" value="Chromosome 7"/>
</dbReference>
<gene>
    <name evidence="2" type="ORF">SDJN03_11014</name>
</gene>
<organism evidence="2 3">
    <name type="scientific">Cucurbita argyrosperma subsp. sororia</name>
    <dbReference type="NCBI Taxonomy" id="37648"/>
    <lineage>
        <taxon>Eukaryota</taxon>
        <taxon>Viridiplantae</taxon>
        <taxon>Streptophyta</taxon>
        <taxon>Embryophyta</taxon>
        <taxon>Tracheophyta</taxon>
        <taxon>Spermatophyta</taxon>
        <taxon>Magnoliopsida</taxon>
        <taxon>eudicotyledons</taxon>
        <taxon>Gunneridae</taxon>
        <taxon>Pentapetalae</taxon>
        <taxon>rosids</taxon>
        <taxon>fabids</taxon>
        <taxon>Cucurbitales</taxon>
        <taxon>Cucurbitaceae</taxon>
        <taxon>Cucurbiteae</taxon>
        <taxon>Cucurbita</taxon>
    </lineage>
</organism>
<feature type="region of interest" description="Disordered" evidence="1">
    <location>
        <begin position="1"/>
        <end position="44"/>
    </location>
</feature>
<name>A0AAV6NBM9_9ROSI</name>
<evidence type="ECO:0000313" key="3">
    <source>
        <dbReference type="Proteomes" id="UP000685013"/>
    </source>
</evidence>
<comment type="caution">
    <text evidence="2">The sequence shown here is derived from an EMBL/GenBank/DDBJ whole genome shotgun (WGS) entry which is preliminary data.</text>
</comment>
<protein>
    <submittedName>
        <fullName evidence="2">Uncharacterized protein</fullName>
    </submittedName>
</protein>
<dbReference type="AlphaFoldDB" id="A0AAV6NBM9"/>
<reference evidence="2 3" key="1">
    <citation type="journal article" date="2021" name="Hortic Res">
        <title>The domestication of Cucurbita argyrosperma as revealed by the genome of its wild relative.</title>
        <authorList>
            <person name="Barrera-Redondo J."/>
            <person name="Sanchez-de la Vega G."/>
            <person name="Aguirre-Liguori J.A."/>
            <person name="Castellanos-Morales G."/>
            <person name="Gutierrez-Guerrero Y.T."/>
            <person name="Aguirre-Dugua X."/>
            <person name="Aguirre-Planter E."/>
            <person name="Tenaillon M.I."/>
            <person name="Lira-Saade R."/>
            <person name="Eguiarte L.E."/>
        </authorList>
    </citation>
    <scope>NUCLEOTIDE SEQUENCE [LARGE SCALE GENOMIC DNA]</scope>
    <source>
        <strain evidence="2">JBR-2021</strain>
    </source>
</reference>